<feature type="domain" description="Transposase IS110-like N-terminal" evidence="2">
    <location>
        <begin position="5"/>
        <end position="163"/>
    </location>
</feature>
<dbReference type="InterPro" id="IPR002525">
    <property type="entry name" value="Transp_IS110-like_N"/>
</dbReference>
<dbReference type="Pfam" id="PF02371">
    <property type="entry name" value="Transposase_20"/>
    <property type="match status" value="1"/>
</dbReference>
<feature type="domain" description="Transposase IS116/IS110/IS902 C-terminal" evidence="3">
    <location>
        <begin position="274"/>
        <end position="361"/>
    </location>
</feature>
<dbReference type="EMBL" id="JAHZIK010000701">
    <property type="protein sequence ID" value="MBW7456922.1"/>
    <property type="molecule type" value="Genomic_DNA"/>
</dbReference>
<keyword evidence="6" id="KW-1185">Reference proteome</keyword>
<feature type="coiled-coil region" evidence="1">
    <location>
        <begin position="249"/>
        <end position="276"/>
    </location>
</feature>
<dbReference type="EMBL" id="JAHZIK010001710">
    <property type="protein sequence ID" value="MBW7459564.1"/>
    <property type="molecule type" value="Genomic_DNA"/>
</dbReference>
<dbReference type="PANTHER" id="PTHR33055:SF15">
    <property type="entry name" value="TRANSPOSASE-RELATED"/>
    <property type="match status" value="1"/>
</dbReference>
<comment type="caution">
    <text evidence="4">The sequence shown here is derived from an EMBL/GenBank/DDBJ whole genome shotgun (WGS) entry which is preliminary data.</text>
</comment>
<reference evidence="4 6" key="1">
    <citation type="submission" date="2021-07" db="EMBL/GenBank/DDBJ databases">
        <title>Paenibacillus radiodurans sp. nov., isolated from the southeastern edge of Tengger Desert.</title>
        <authorList>
            <person name="Zhang G."/>
        </authorList>
    </citation>
    <scope>NUCLEOTIDE SEQUENCE [LARGE SCALE GENOMIC DNA]</scope>
    <source>
        <strain evidence="4 6">CCM 7311</strain>
    </source>
</reference>
<gene>
    <name evidence="4" type="ORF">K0U00_23070</name>
    <name evidence="5" type="ORF">K0U00_36455</name>
</gene>
<dbReference type="InterPro" id="IPR003346">
    <property type="entry name" value="Transposase_20"/>
</dbReference>
<dbReference type="InterPro" id="IPR047650">
    <property type="entry name" value="Transpos_IS110"/>
</dbReference>
<evidence type="ECO:0000259" key="3">
    <source>
        <dbReference type="Pfam" id="PF02371"/>
    </source>
</evidence>
<protein>
    <submittedName>
        <fullName evidence="4">IS110 family transposase</fullName>
    </submittedName>
</protein>
<evidence type="ECO:0000259" key="2">
    <source>
        <dbReference type="Pfam" id="PF01548"/>
    </source>
</evidence>
<evidence type="ECO:0000313" key="4">
    <source>
        <dbReference type="EMBL" id="MBW7456922.1"/>
    </source>
</evidence>
<name>A0ABS7C7L1_9BACL</name>
<dbReference type="PANTHER" id="PTHR33055">
    <property type="entry name" value="TRANSPOSASE FOR INSERTION SEQUENCE ELEMENT IS1111A"/>
    <property type="match status" value="1"/>
</dbReference>
<feature type="non-terminal residue" evidence="4">
    <location>
        <position position="394"/>
    </location>
</feature>
<dbReference type="Pfam" id="PF01548">
    <property type="entry name" value="DEDD_Tnp_IS110"/>
    <property type="match status" value="1"/>
</dbReference>
<keyword evidence="1" id="KW-0175">Coiled coil</keyword>
<dbReference type="NCBIfam" id="NF033542">
    <property type="entry name" value="transpos_IS110"/>
    <property type="match status" value="1"/>
</dbReference>
<evidence type="ECO:0000313" key="6">
    <source>
        <dbReference type="Proteomes" id="UP001519887"/>
    </source>
</evidence>
<evidence type="ECO:0000256" key="1">
    <source>
        <dbReference type="SAM" id="Coils"/>
    </source>
</evidence>
<dbReference type="Proteomes" id="UP001519887">
    <property type="component" value="Unassembled WGS sequence"/>
</dbReference>
<sequence>MNPVIGLDISKGQSEGQAFLSKGQPYGRSFRFLHTLEGFKDLLGTIQDVRNKTGSTPVFILESTGHYHQAVVQFLESNEFLYLVINPLISHQAKKSSLRKVKTDAVDAYQLCELYYKEEFETQKQRGIGLLNLRHLTRQHESITHMYVQAKLHFQAVLDQVFPDYRGIFGDLYSTVSLSVLREFPTSKMILGAGLTKLTDRIACLCPRRSENWASEKAKTILKAAVNNPFQETAYSSHLVSIGLYINLLLQYQEHLSHLEKKIDALAKEVEEFRIIQSIPGIGSNIAATVLSEIGEINRFNHAKKVVAFAGVDPSVFSSGKFTATTNRITKRGSKQLRHSLYLAVICGLKNSRNKKLREYYDKKREEGKPYRVAVVACINKLLHWIYAILTKKE</sequence>
<evidence type="ECO:0000313" key="5">
    <source>
        <dbReference type="EMBL" id="MBW7459564.1"/>
    </source>
</evidence>
<accession>A0ABS7C7L1</accession>
<organism evidence="4 6">
    <name type="scientific">Paenibacillus sepulcri</name>
    <dbReference type="NCBI Taxonomy" id="359917"/>
    <lineage>
        <taxon>Bacteria</taxon>
        <taxon>Bacillati</taxon>
        <taxon>Bacillota</taxon>
        <taxon>Bacilli</taxon>
        <taxon>Bacillales</taxon>
        <taxon>Paenibacillaceae</taxon>
        <taxon>Paenibacillus</taxon>
    </lineage>
</organism>
<proteinExistence type="predicted"/>